<sequence>MTDPAVFDDLGDAEKVKYVTAELPATGDHLDKLIKDYDQTFAALEHPKGYASFELGCDGRLCNLRVADDIGKVMDNLQFENMLNKMFAEGSSVTTEMLATIMSELGL</sequence>
<proteinExistence type="predicted"/>
<name>A0A1S6GKQ4_9MYCO</name>
<dbReference type="AlphaFoldDB" id="A0A1S6GKQ4"/>
<keyword evidence="1" id="KW-0614">Plasmid</keyword>
<gene>
    <name evidence="1" type="ORF">pCBMA213_2_00074</name>
</gene>
<organism evidence="1">
    <name type="scientific">Mycolicibacterium sp. CBMA 213</name>
    <dbReference type="NCBI Taxonomy" id="1968788"/>
    <lineage>
        <taxon>Bacteria</taxon>
        <taxon>Bacillati</taxon>
        <taxon>Actinomycetota</taxon>
        <taxon>Actinomycetes</taxon>
        <taxon>Mycobacteriales</taxon>
        <taxon>Mycobacteriaceae</taxon>
        <taxon>Mycolicibacterium</taxon>
    </lineage>
</organism>
<geneLocation type="plasmid" evidence="1">
    <name>pCBMA213_2</name>
</geneLocation>
<dbReference type="EMBL" id="KY349138">
    <property type="protein sequence ID" value="AQS22438.1"/>
    <property type="molecule type" value="Genomic_DNA"/>
</dbReference>
<evidence type="ECO:0008006" key="2">
    <source>
        <dbReference type="Google" id="ProtNLM"/>
    </source>
</evidence>
<reference evidence="1" key="1">
    <citation type="submission" date="2016-12" db="EMBL/GenBank/DDBJ databases">
        <title>Complete plasmid sequence carrying type IV-like and type VII secretion systems from an atypical mycobacteria strain.</title>
        <authorList>
            <person name="Morgado S."/>
            <person name="Marin M."/>
            <person name="Fonseca E."/>
            <person name="Freitas F."/>
            <person name="Vicente A.C."/>
        </authorList>
    </citation>
    <scope>NUCLEOTIDE SEQUENCE</scope>
    <source>
        <strain evidence="1">CBMA 213</strain>
        <plasmid evidence="1">pCBMA213_2</plasmid>
    </source>
</reference>
<dbReference type="RefSeq" id="WP_162465085.1">
    <property type="nucleotide sequence ID" value="NZ_KY349138.1"/>
</dbReference>
<evidence type="ECO:0000313" key="1">
    <source>
        <dbReference type="EMBL" id="AQS22438.1"/>
    </source>
</evidence>
<accession>A0A1S6GKQ4</accession>
<protein>
    <recommendedName>
        <fullName evidence="2">Nucleoid-associated protein YbaB</fullName>
    </recommendedName>
</protein>